<accession>A0A5J4W0S4</accession>
<reference evidence="1 2" key="1">
    <citation type="submission" date="2019-03" db="EMBL/GenBank/DDBJ databases">
        <title>Single cell metagenomics reveals metabolic interactions within the superorganism composed of flagellate Streblomastix strix and complex community of Bacteroidetes bacteria on its surface.</title>
        <authorList>
            <person name="Treitli S.C."/>
            <person name="Kolisko M."/>
            <person name="Husnik F."/>
            <person name="Keeling P."/>
            <person name="Hampl V."/>
        </authorList>
    </citation>
    <scope>NUCLEOTIDE SEQUENCE [LARGE SCALE GENOMIC DNA]</scope>
    <source>
        <strain evidence="1">ST1C</strain>
    </source>
</reference>
<sequence length="50" mass="5492">ATISAALQGFSTPIDEVDAMSRIIDPVFVGINTGINHFGKFFKDYKVSSW</sequence>
<protein>
    <submittedName>
        <fullName evidence="1">Uncharacterized protein</fullName>
    </submittedName>
</protein>
<name>A0A5J4W0S4_9EUKA</name>
<comment type="caution">
    <text evidence="1">The sequence shown here is derived from an EMBL/GenBank/DDBJ whole genome shotgun (WGS) entry which is preliminary data.</text>
</comment>
<feature type="non-terminal residue" evidence="1">
    <location>
        <position position="1"/>
    </location>
</feature>
<gene>
    <name evidence="1" type="ORF">EZS28_015928</name>
</gene>
<dbReference type="OrthoDB" id="191139at2759"/>
<organism evidence="1 2">
    <name type="scientific">Streblomastix strix</name>
    <dbReference type="NCBI Taxonomy" id="222440"/>
    <lineage>
        <taxon>Eukaryota</taxon>
        <taxon>Metamonada</taxon>
        <taxon>Preaxostyla</taxon>
        <taxon>Oxymonadida</taxon>
        <taxon>Streblomastigidae</taxon>
        <taxon>Streblomastix</taxon>
    </lineage>
</organism>
<proteinExistence type="predicted"/>
<dbReference type="AlphaFoldDB" id="A0A5J4W0S4"/>
<dbReference type="EMBL" id="SNRW01003943">
    <property type="protein sequence ID" value="KAA6388541.1"/>
    <property type="molecule type" value="Genomic_DNA"/>
</dbReference>
<dbReference type="Proteomes" id="UP000324800">
    <property type="component" value="Unassembled WGS sequence"/>
</dbReference>
<evidence type="ECO:0000313" key="1">
    <source>
        <dbReference type="EMBL" id="KAA6388541.1"/>
    </source>
</evidence>
<evidence type="ECO:0000313" key="2">
    <source>
        <dbReference type="Proteomes" id="UP000324800"/>
    </source>
</evidence>